<gene>
    <name evidence="10" type="ORF">SAMN05192534_101378</name>
</gene>
<keyword evidence="5 7" id="KW-1133">Transmembrane helix</keyword>
<dbReference type="Proteomes" id="UP000199163">
    <property type="component" value="Unassembled WGS sequence"/>
</dbReference>
<comment type="similarity">
    <text evidence="2">Belongs to the UPF0702 family.</text>
</comment>
<evidence type="ECO:0000313" key="11">
    <source>
        <dbReference type="Proteomes" id="UP000199163"/>
    </source>
</evidence>
<feature type="domain" description="YetF C-terminal" evidence="8">
    <location>
        <begin position="82"/>
        <end position="213"/>
    </location>
</feature>
<dbReference type="STRING" id="568899.SAMN05192534_101378"/>
<dbReference type="InterPro" id="IPR048454">
    <property type="entry name" value="YetF_N"/>
</dbReference>
<accession>A0A1G7Z4B3</accession>
<keyword evidence="4 7" id="KW-0812">Transmembrane</keyword>
<dbReference type="EMBL" id="FNDK01000001">
    <property type="protein sequence ID" value="SDH02990.1"/>
    <property type="molecule type" value="Genomic_DNA"/>
</dbReference>
<protein>
    <submittedName>
        <fullName evidence="10">Uncharacterized membrane protein YcaP, DUF421 family</fullName>
    </submittedName>
</protein>
<dbReference type="GO" id="GO:0005886">
    <property type="term" value="C:plasma membrane"/>
    <property type="evidence" value="ECO:0007669"/>
    <property type="project" value="UniProtKB-SubCell"/>
</dbReference>
<evidence type="ECO:0000259" key="8">
    <source>
        <dbReference type="Pfam" id="PF04239"/>
    </source>
</evidence>
<evidence type="ECO:0000256" key="2">
    <source>
        <dbReference type="ARBA" id="ARBA00006448"/>
    </source>
</evidence>
<evidence type="ECO:0000256" key="3">
    <source>
        <dbReference type="ARBA" id="ARBA00022475"/>
    </source>
</evidence>
<dbReference type="InterPro" id="IPR023090">
    <property type="entry name" value="UPF0702_alpha/beta_dom_sf"/>
</dbReference>
<name>A0A1G7Z4B3_9BACI</name>
<keyword evidence="3" id="KW-1003">Cell membrane</keyword>
<proteinExistence type="inferred from homology"/>
<dbReference type="InterPro" id="IPR007353">
    <property type="entry name" value="DUF421"/>
</dbReference>
<dbReference type="AlphaFoldDB" id="A0A1G7Z4B3"/>
<feature type="transmembrane region" description="Helical" evidence="7">
    <location>
        <begin position="6"/>
        <end position="24"/>
    </location>
</feature>
<feature type="domain" description="YetF-like N-terminal transmembrane" evidence="9">
    <location>
        <begin position="7"/>
        <end position="79"/>
    </location>
</feature>
<evidence type="ECO:0000256" key="7">
    <source>
        <dbReference type="SAM" id="Phobius"/>
    </source>
</evidence>
<comment type="subcellular location">
    <subcellularLocation>
        <location evidence="1">Cell membrane</location>
        <topology evidence="1">Multi-pass membrane protein</topology>
    </subcellularLocation>
</comment>
<dbReference type="OrthoDB" id="9778331at2"/>
<dbReference type="Pfam" id="PF20730">
    <property type="entry name" value="YetF_N"/>
    <property type="match status" value="1"/>
</dbReference>
<evidence type="ECO:0000313" key="10">
    <source>
        <dbReference type="EMBL" id="SDH02990.1"/>
    </source>
</evidence>
<evidence type="ECO:0000256" key="6">
    <source>
        <dbReference type="ARBA" id="ARBA00023136"/>
    </source>
</evidence>
<keyword evidence="6 7" id="KW-0472">Membrane</keyword>
<reference evidence="10 11" key="1">
    <citation type="submission" date="2016-10" db="EMBL/GenBank/DDBJ databases">
        <authorList>
            <person name="de Groot N.N."/>
        </authorList>
    </citation>
    <scope>NUCLEOTIDE SEQUENCE [LARGE SCALE GENOMIC DNA]</scope>
    <source>
        <strain evidence="10 11">DSM 21632</strain>
    </source>
</reference>
<dbReference type="PANTHER" id="PTHR34582">
    <property type="entry name" value="UPF0702 TRANSMEMBRANE PROTEIN YCAP"/>
    <property type="match status" value="1"/>
</dbReference>
<feature type="transmembrane region" description="Helical" evidence="7">
    <location>
        <begin position="36"/>
        <end position="53"/>
    </location>
</feature>
<dbReference type="RefSeq" id="WP_091270649.1">
    <property type="nucleotide sequence ID" value="NZ_FNDK01000001.1"/>
</dbReference>
<evidence type="ECO:0000256" key="1">
    <source>
        <dbReference type="ARBA" id="ARBA00004651"/>
    </source>
</evidence>
<dbReference type="PANTHER" id="PTHR34582:SF7">
    <property type="entry name" value="UPF0702 TRANSMEMBRANE PROTEIN YDFS"/>
    <property type="match status" value="1"/>
</dbReference>
<dbReference type="Gene3D" id="3.30.240.20">
    <property type="entry name" value="bsu07140 like domains"/>
    <property type="match status" value="2"/>
</dbReference>
<dbReference type="Pfam" id="PF04239">
    <property type="entry name" value="DUF421"/>
    <property type="match status" value="1"/>
</dbReference>
<sequence length="242" mass="27363">MQESLVVVVRAFITFFTILIYARMIGKQQIGNFTMFDYINGITIGSIAATLATDLSSKAFVHWMALTVFIVLTIFLQYIGVKNRFLSKVQDSEPVVLMQDGKILEKNLAAARITKDELMAQLRVKNVFSPVEVEVALLEPDGSVSVRSFSGYQPVQKRDLHLPEQKNFLTTELIIDGTIIHQNLAQRNVNESWLMTQLEKRGVTSLKDVSFAAILPNDVFYLDTFEDRISDKMNVSDYPGPY</sequence>
<evidence type="ECO:0000256" key="5">
    <source>
        <dbReference type="ARBA" id="ARBA00022989"/>
    </source>
</evidence>
<evidence type="ECO:0000256" key="4">
    <source>
        <dbReference type="ARBA" id="ARBA00022692"/>
    </source>
</evidence>
<feature type="transmembrane region" description="Helical" evidence="7">
    <location>
        <begin position="59"/>
        <end position="79"/>
    </location>
</feature>
<organism evidence="10 11">
    <name type="scientific">Alteribacillus persepolensis</name>
    <dbReference type="NCBI Taxonomy" id="568899"/>
    <lineage>
        <taxon>Bacteria</taxon>
        <taxon>Bacillati</taxon>
        <taxon>Bacillota</taxon>
        <taxon>Bacilli</taxon>
        <taxon>Bacillales</taxon>
        <taxon>Bacillaceae</taxon>
        <taxon>Alteribacillus</taxon>
    </lineage>
</organism>
<keyword evidence="11" id="KW-1185">Reference proteome</keyword>
<evidence type="ECO:0000259" key="9">
    <source>
        <dbReference type="Pfam" id="PF20730"/>
    </source>
</evidence>